<dbReference type="Gene3D" id="3.40.30.10">
    <property type="entry name" value="Glutaredoxin"/>
    <property type="match status" value="1"/>
</dbReference>
<comment type="caution">
    <text evidence="4">The sequence shown here is derived from an EMBL/GenBank/DDBJ whole genome shotgun (WGS) entry which is preliminary data.</text>
</comment>
<dbReference type="GO" id="GO:0046872">
    <property type="term" value="F:metal ion binding"/>
    <property type="evidence" value="ECO:0007669"/>
    <property type="project" value="UniProtKB-KW"/>
</dbReference>
<evidence type="ECO:0008006" key="5">
    <source>
        <dbReference type="Google" id="ProtNLM"/>
    </source>
</evidence>
<evidence type="ECO:0000256" key="2">
    <source>
        <dbReference type="ARBA" id="ARBA00023004"/>
    </source>
</evidence>
<proteinExistence type="predicted"/>
<dbReference type="InterPro" id="IPR036249">
    <property type="entry name" value="Thioredoxin-like_sf"/>
</dbReference>
<dbReference type="GO" id="GO:0051536">
    <property type="term" value="F:iron-sulfur cluster binding"/>
    <property type="evidence" value="ECO:0007669"/>
    <property type="project" value="UniProtKB-KW"/>
</dbReference>
<dbReference type="CDD" id="cd02980">
    <property type="entry name" value="TRX_Fd_family"/>
    <property type="match status" value="1"/>
</dbReference>
<dbReference type="EMBL" id="BARS01053533">
    <property type="protein sequence ID" value="GAG52187.1"/>
    <property type="molecule type" value="Genomic_DNA"/>
</dbReference>
<dbReference type="PANTHER" id="PTHR43578:SF3">
    <property type="entry name" value="NADH-QUINONE OXIDOREDUCTASE SUBUNIT F"/>
    <property type="match status" value="1"/>
</dbReference>
<evidence type="ECO:0000313" key="4">
    <source>
        <dbReference type="EMBL" id="GAG52187.1"/>
    </source>
</evidence>
<keyword evidence="1" id="KW-0479">Metal-binding</keyword>
<evidence type="ECO:0000256" key="3">
    <source>
        <dbReference type="ARBA" id="ARBA00023014"/>
    </source>
</evidence>
<dbReference type="SUPFAM" id="SSF52833">
    <property type="entry name" value="Thioredoxin-like"/>
    <property type="match status" value="1"/>
</dbReference>
<dbReference type="PANTHER" id="PTHR43578">
    <property type="entry name" value="NADH-QUINONE OXIDOREDUCTASE SUBUNIT F"/>
    <property type="match status" value="1"/>
</dbReference>
<keyword evidence="3" id="KW-0411">Iron-sulfur</keyword>
<dbReference type="Pfam" id="PF01257">
    <property type="entry name" value="2Fe-2S_thioredx"/>
    <property type="match status" value="1"/>
</dbReference>
<reference evidence="4" key="1">
    <citation type="journal article" date="2014" name="Front. Microbiol.">
        <title>High frequency of phylogenetically diverse reductive dehalogenase-homologous genes in deep subseafloor sedimentary metagenomes.</title>
        <authorList>
            <person name="Kawai M."/>
            <person name="Futagami T."/>
            <person name="Toyoda A."/>
            <person name="Takaki Y."/>
            <person name="Nishi S."/>
            <person name="Hori S."/>
            <person name="Arai W."/>
            <person name="Tsubouchi T."/>
            <person name="Morono Y."/>
            <person name="Uchiyama I."/>
            <person name="Ito T."/>
            <person name="Fujiyama A."/>
            <person name="Inagaki F."/>
            <person name="Takami H."/>
        </authorList>
    </citation>
    <scope>NUCLEOTIDE SEQUENCE</scope>
    <source>
        <strain evidence="4">Expedition CK06-06</strain>
    </source>
</reference>
<dbReference type="AlphaFoldDB" id="X0Z0I9"/>
<organism evidence="4">
    <name type="scientific">marine sediment metagenome</name>
    <dbReference type="NCBI Taxonomy" id="412755"/>
    <lineage>
        <taxon>unclassified sequences</taxon>
        <taxon>metagenomes</taxon>
        <taxon>ecological metagenomes</taxon>
    </lineage>
</organism>
<gene>
    <name evidence="4" type="ORF">S01H1_79415</name>
</gene>
<protein>
    <recommendedName>
        <fullName evidence="5">(2Fe-2S) ferredoxin domain-containing protein</fullName>
    </recommendedName>
</protein>
<evidence type="ECO:0000256" key="1">
    <source>
        <dbReference type="ARBA" id="ARBA00022723"/>
    </source>
</evidence>
<keyword evidence="2" id="KW-0408">Iron</keyword>
<accession>X0Z0I9</accession>
<feature type="non-terminal residue" evidence="4">
    <location>
        <position position="117"/>
    </location>
</feature>
<name>X0Z0I9_9ZZZZ</name>
<sequence length="117" mass="12777">MSREKLDQMAARERERQAGFDRRIYCCISTACLSAGAGKTIQSLKRGLEASQSGDKVEVVQTGCMGLCSRGPLTRVQEKTGEELYYADVSPELAEQLIAKHVPLAKLDATGEELTPE</sequence>